<reference evidence="3 4" key="1">
    <citation type="journal article" date="2016" name="Int. J. Syst. Evol. Microbiol.">
        <title>Pontibacter aydingkolensis sp. nov., isolated from soil of a salt lake.</title>
        <authorList>
            <person name="Osman G."/>
            <person name="Zhang T."/>
            <person name="Lou K."/>
            <person name="Gao Y."/>
            <person name="Chang W."/>
            <person name="Lin Q."/>
            <person name="Yang H.M."/>
            <person name="Huo X.D."/>
            <person name="Wang N."/>
        </authorList>
    </citation>
    <scope>NUCLEOTIDE SEQUENCE [LARGE SCALE GENOMIC DNA]</scope>
    <source>
        <strain evidence="3 4">KACC 19255</strain>
    </source>
</reference>
<evidence type="ECO:0000313" key="3">
    <source>
        <dbReference type="EMBL" id="MBW7465467.1"/>
    </source>
</evidence>
<dbReference type="InterPro" id="IPR006015">
    <property type="entry name" value="Universal_stress_UspA"/>
</dbReference>
<sequence length="293" mass="32958">MYKILVPVDFTDNSTKASHYALALATAAPQAQLLLLHCSHDYLADADTDLPPLEMTASEEVAERVINRNVTEAEDELEELYQLMRTEASVRNTHTRIDRAFIHGLPEEVILDEAKRFKPDLVIMGTKGESNFSRSFFGTVTTKVVQELNIPVLTIPLSYEGTQLKNVAYASDFDKTDSRVIAQLLQLLEPFRPRLHCVHISKSDSKQDQQNLTALQEKFAQHHPKASINYTLLEGDNVAKTLQEYIQKQQIDLLALTTHKRSGLSSILNPSLAQKLVLESEVPLLVFHSPEEV</sequence>
<dbReference type="Gene3D" id="3.40.50.620">
    <property type="entry name" value="HUPs"/>
    <property type="match status" value="2"/>
</dbReference>
<dbReference type="InterPro" id="IPR014729">
    <property type="entry name" value="Rossmann-like_a/b/a_fold"/>
</dbReference>
<organism evidence="3 4">
    <name type="scientific">Pontibacter aydingkolensis</name>
    <dbReference type="NCBI Taxonomy" id="1911536"/>
    <lineage>
        <taxon>Bacteria</taxon>
        <taxon>Pseudomonadati</taxon>
        <taxon>Bacteroidota</taxon>
        <taxon>Cytophagia</taxon>
        <taxon>Cytophagales</taxon>
        <taxon>Hymenobacteraceae</taxon>
        <taxon>Pontibacter</taxon>
    </lineage>
</organism>
<dbReference type="PRINTS" id="PR01438">
    <property type="entry name" value="UNVRSLSTRESS"/>
</dbReference>
<comment type="similarity">
    <text evidence="1">Belongs to the universal stress protein A family.</text>
</comment>
<dbReference type="Pfam" id="PF00582">
    <property type="entry name" value="Usp"/>
    <property type="match status" value="2"/>
</dbReference>
<dbReference type="SUPFAM" id="SSF52402">
    <property type="entry name" value="Adenine nucleotide alpha hydrolases-like"/>
    <property type="match status" value="2"/>
</dbReference>
<evidence type="ECO:0000259" key="2">
    <source>
        <dbReference type="Pfam" id="PF00582"/>
    </source>
</evidence>
<evidence type="ECO:0000313" key="4">
    <source>
        <dbReference type="Proteomes" id="UP000813018"/>
    </source>
</evidence>
<dbReference type="RefSeq" id="WP_219875320.1">
    <property type="nucleotide sequence ID" value="NZ_JAHYXK010000001.1"/>
</dbReference>
<dbReference type="CDD" id="cd00293">
    <property type="entry name" value="USP-like"/>
    <property type="match status" value="2"/>
</dbReference>
<name>A0ABS7CNN3_9BACT</name>
<evidence type="ECO:0000256" key="1">
    <source>
        <dbReference type="ARBA" id="ARBA00008791"/>
    </source>
</evidence>
<comment type="caution">
    <text evidence="3">The sequence shown here is derived from an EMBL/GenBank/DDBJ whole genome shotgun (WGS) entry which is preliminary data.</text>
</comment>
<feature type="domain" description="UspA" evidence="2">
    <location>
        <begin position="3"/>
        <end position="156"/>
    </location>
</feature>
<protein>
    <submittedName>
        <fullName evidence="3">Universal stress protein</fullName>
    </submittedName>
</protein>
<proteinExistence type="inferred from homology"/>
<accession>A0ABS7CNN3</accession>
<dbReference type="PANTHER" id="PTHR46268">
    <property type="entry name" value="STRESS RESPONSE PROTEIN NHAX"/>
    <property type="match status" value="1"/>
</dbReference>
<dbReference type="Proteomes" id="UP000813018">
    <property type="component" value="Unassembled WGS sequence"/>
</dbReference>
<dbReference type="InterPro" id="IPR006016">
    <property type="entry name" value="UspA"/>
</dbReference>
<gene>
    <name evidence="3" type="ORF">K0O23_00165</name>
</gene>
<keyword evidence="4" id="KW-1185">Reference proteome</keyword>
<dbReference type="PANTHER" id="PTHR46268:SF6">
    <property type="entry name" value="UNIVERSAL STRESS PROTEIN UP12"/>
    <property type="match status" value="1"/>
</dbReference>
<feature type="domain" description="UspA" evidence="2">
    <location>
        <begin position="165"/>
        <end position="288"/>
    </location>
</feature>
<dbReference type="EMBL" id="JAHYXK010000001">
    <property type="protein sequence ID" value="MBW7465467.1"/>
    <property type="molecule type" value="Genomic_DNA"/>
</dbReference>